<dbReference type="InterPro" id="IPR000863">
    <property type="entry name" value="Sulfotransferase_dom"/>
</dbReference>
<evidence type="ECO:0000256" key="5">
    <source>
        <dbReference type="PIRSR" id="PIRSR637359-3"/>
    </source>
</evidence>
<dbReference type="GO" id="GO:0005794">
    <property type="term" value="C:Golgi apparatus"/>
    <property type="evidence" value="ECO:0007669"/>
    <property type="project" value="TreeGrafter"/>
</dbReference>
<dbReference type="InterPro" id="IPR027417">
    <property type="entry name" value="P-loop_NTPase"/>
</dbReference>
<feature type="disulfide bond" evidence="5">
    <location>
        <begin position="257"/>
        <end position="267"/>
    </location>
</feature>
<evidence type="ECO:0000313" key="8">
    <source>
        <dbReference type="Proteomes" id="UP000593567"/>
    </source>
</evidence>
<dbReference type="SUPFAM" id="SSF52540">
    <property type="entry name" value="P-loop containing nucleoside triphosphate hydrolases"/>
    <property type="match status" value="1"/>
</dbReference>
<dbReference type="AlphaFoldDB" id="A0A7J7KP50"/>
<feature type="binding site" evidence="4">
    <location>
        <position position="151"/>
    </location>
    <ligand>
        <name>3'-phosphoadenylyl sulfate</name>
        <dbReference type="ChEBI" id="CHEBI:58339"/>
    </ligand>
</feature>
<feature type="binding site" evidence="4">
    <location>
        <position position="256"/>
    </location>
    <ligand>
        <name>3'-phosphoadenylyl sulfate</name>
        <dbReference type="ChEBI" id="CHEBI:58339"/>
    </ligand>
</feature>
<sequence>MKGVPPEHLAELYFNRYPQEVDPVWLNPCVDKRHREIWNPGKKCSDFPSLLVVGPQKTGSTALYTFLKLHPNVSANLDSPTSYEELQFFGSPNYNKGIDWYRSFFPSGRAVKFEKSATYFDKEAVPMQAGALLPSAKVIIILLDPITRAFSWYHHQRAHNDHAALSHSFYDVITNTDKHNREVQSLKTHLLRPGFYYEHIQRWRRYYPDSQIMYVDGEQLTSDPAQVMTDVQLFLNTDVLIDYRHILSFEDEKGFYCIKRSVGRPKCLGAGKGRVRQYGQVDEKSRAYLQQVFYTPNLALKHLLAQVGSPIPSWLAANS</sequence>
<evidence type="ECO:0000256" key="2">
    <source>
        <dbReference type="ARBA" id="ARBA00023180"/>
    </source>
</evidence>
<dbReference type="Pfam" id="PF00685">
    <property type="entry name" value="Sulfotransfer_1"/>
    <property type="match status" value="1"/>
</dbReference>
<evidence type="ECO:0000256" key="1">
    <source>
        <dbReference type="ARBA" id="ARBA00022679"/>
    </source>
</evidence>
<evidence type="ECO:0000256" key="3">
    <source>
        <dbReference type="PIRSR" id="PIRSR637359-1"/>
    </source>
</evidence>
<dbReference type="GO" id="GO:0015016">
    <property type="term" value="F:heparan sulfate N-sulfotransferase activity"/>
    <property type="evidence" value="ECO:0007669"/>
    <property type="project" value="TreeGrafter"/>
</dbReference>
<feature type="active site" description="For sulfotransferase activity" evidence="3">
    <location>
        <position position="57"/>
    </location>
</feature>
<protein>
    <submittedName>
        <fullName evidence="7">NDST4</fullName>
    </submittedName>
</protein>
<dbReference type="PANTHER" id="PTHR10605">
    <property type="entry name" value="HEPARAN SULFATE SULFOTRANSFERASE"/>
    <property type="match status" value="1"/>
</dbReference>
<evidence type="ECO:0000256" key="4">
    <source>
        <dbReference type="PIRSR" id="PIRSR637359-2"/>
    </source>
</evidence>
<keyword evidence="1" id="KW-0808">Transferase</keyword>
<proteinExistence type="predicted"/>
<dbReference type="Gene3D" id="3.40.50.300">
    <property type="entry name" value="P-loop containing nucleotide triphosphate hydrolases"/>
    <property type="match status" value="1"/>
</dbReference>
<name>A0A7J7KP50_BUGNE</name>
<reference evidence="7" key="1">
    <citation type="submission" date="2020-06" db="EMBL/GenBank/DDBJ databases">
        <title>Draft genome of Bugula neritina, a colonial animal packing powerful symbionts and potential medicines.</title>
        <authorList>
            <person name="Rayko M."/>
        </authorList>
    </citation>
    <scope>NUCLEOTIDE SEQUENCE [LARGE SCALE GENOMIC DNA]</scope>
    <source>
        <strain evidence="7">Kwan_BN1</strain>
    </source>
</reference>
<gene>
    <name evidence="7" type="ORF">EB796_001789</name>
</gene>
<feature type="domain" description="Sulfotransferase" evidence="6">
    <location>
        <begin position="49"/>
        <end position="263"/>
    </location>
</feature>
<keyword evidence="2" id="KW-0325">Glycoprotein</keyword>
<keyword evidence="8" id="KW-1185">Reference proteome</keyword>
<dbReference type="InterPro" id="IPR037359">
    <property type="entry name" value="NST/OST"/>
</dbReference>
<dbReference type="Proteomes" id="UP000593567">
    <property type="component" value="Unassembled WGS sequence"/>
</dbReference>
<organism evidence="7 8">
    <name type="scientific">Bugula neritina</name>
    <name type="common">Brown bryozoan</name>
    <name type="synonym">Sertularia neritina</name>
    <dbReference type="NCBI Taxonomy" id="10212"/>
    <lineage>
        <taxon>Eukaryota</taxon>
        <taxon>Metazoa</taxon>
        <taxon>Spiralia</taxon>
        <taxon>Lophotrochozoa</taxon>
        <taxon>Bryozoa</taxon>
        <taxon>Gymnolaemata</taxon>
        <taxon>Cheilostomatida</taxon>
        <taxon>Flustrina</taxon>
        <taxon>Buguloidea</taxon>
        <taxon>Bugulidae</taxon>
        <taxon>Bugula</taxon>
    </lineage>
</organism>
<accession>A0A7J7KP50</accession>
<dbReference type="EMBL" id="VXIV02000200">
    <property type="protein sequence ID" value="KAF6039937.1"/>
    <property type="molecule type" value="Genomic_DNA"/>
</dbReference>
<dbReference type="GO" id="GO:0019213">
    <property type="term" value="F:deacetylase activity"/>
    <property type="evidence" value="ECO:0007669"/>
    <property type="project" value="TreeGrafter"/>
</dbReference>
<comment type="caution">
    <text evidence="7">The sequence shown here is derived from an EMBL/GenBank/DDBJ whole genome shotgun (WGS) entry which is preliminary data.</text>
</comment>
<evidence type="ECO:0000313" key="7">
    <source>
        <dbReference type="EMBL" id="KAF6039937.1"/>
    </source>
</evidence>
<evidence type="ECO:0000259" key="6">
    <source>
        <dbReference type="Pfam" id="PF00685"/>
    </source>
</evidence>
<dbReference type="OrthoDB" id="8958249at2759"/>
<dbReference type="PANTHER" id="PTHR10605:SF56">
    <property type="entry name" value="BIFUNCTIONAL HEPARAN SULFATE N-DEACETYLASE_N-SULFOTRANSFERASE"/>
    <property type="match status" value="1"/>
</dbReference>
<keyword evidence="5" id="KW-1015">Disulfide bond</keyword>